<evidence type="ECO:0000313" key="7">
    <source>
        <dbReference type="RefSeq" id="XP_033348102.1"/>
    </source>
</evidence>
<dbReference type="InterPro" id="IPR001680">
    <property type="entry name" value="WD40_rpt"/>
</dbReference>
<feature type="region of interest" description="Disordered" evidence="5">
    <location>
        <begin position="1"/>
        <end position="59"/>
    </location>
</feature>
<feature type="region of interest" description="Disordered" evidence="5">
    <location>
        <begin position="957"/>
        <end position="977"/>
    </location>
</feature>
<dbReference type="SMART" id="SM00320">
    <property type="entry name" value="WD40"/>
    <property type="match status" value="2"/>
</dbReference>
<dbReference type="InterPro" id="IPR050687">
    <property type="entry name" value="Dynein_IC"/>
</dbReference>
<feature type="compositionally biased region" description="Basic and acidic residues" evidence="5">
    <location>
        <begin position="1"/>
        <end position="27"/>
    </location>
</feature>
<dbReference type="PANTHER" id="PTHR12442">
    <property type="entry name" value="DYNEIN INTERMEDIATE CHAIN"/>
    <property type="match status" value="1"/>
</dbReference>
<evidence type="ECO:0000256" key="3">
    <source>
        <dbReference type="ARBA" id="ARBA00022574"/>
    </source>
</evidence>
<dbReference type="GeneID" id="117232680"/>
<keyword evidence="6" id="KW-1185">Reference proteome</keyword>
<organism evidence="6 7">
    <name type="scientific">Bombus vosnesenskii</name>
    <dbReference type="NCBI Taxonomy" id="207650"/>
    <lineage>
        <taxon>Eukaryota</taxon>
        <taxon>Metazoa</taxon>
        <taxon>Ecdysozoa</taxon>
        <taxon>Arthropoda</taxon>
        <taxon>Hexapoda</taxon>
        <taxon>Insecta</taxon>
        <taxon>Pterygota</taxon>
        <taxon>Neoptera</taxon>
        <taxon>Endopterygota</taxon>
        <taxon>Hymenoptera</taxon>
        <taxon>Apocrita</taxon>
        <taxon>Aculeata</taxon>
        <taxon>Apoidea</taxon>
        <taxon>Anthophila</taxon>
        <taxon>Apidae</taxon>
        <taxon>Bombus</taxon>
        <taxon>Pyrobombus</taxon>
    </lineage>
</organism>
<feature type="compositionally biased region" description="Acidic residues" evidence="5">
    <location>
        <begin position="29"/>
        <end position="40"/>
    </location>
</feature>
<dbReference type="InterPro" id="IPR036322">
    <property type="entry name" value="WD40_repeat_dom_sf"/>
</dbReference>
<dbReference type="GO" id="GO:0036156">
    <property type="term" value="C:inner dynein arm"/>
    <property type="evidence" value="ECO:0007669"/>
    <property type="project" value="TreeGrafter"/>
</dbReference>
<dbReference type="GO" id="GO:0045503">
    <property type="term" value="F:dynein light chain binding"/>
    <property type="evidence" value="ECO:0007669"/>
    <property type="project" value="TreeGrafter"/>
</dbReference>
<feature type="compositionally biased region" description="Basic and acidic residues" evidence="5">
    <location>
        <begin position="964"/>
        <end position="973"/>
    </location>
</feature>
<keyword evidence="2" id="KW-0963">Cytoplasm</keyword>
<dbReference type="Proteomes" id="UP000504631">
    <property type="component" value="Unplaced"/>
</dbReference>
<dbReference type="RefSeq" id="XP_033348102.1">
    <property type="nucleotide sequence ID" value="XM_033492211.1"/>
</dbReference>
<gene>
    <name evidence="7" type="primary">LOC117232680</name>
</gene>
<name>A0A6J3K4T2_9HYME</name>
<dbReference type="GO" id="GO:0045504">
    <property type="term" value="F:dynein heavy chain binding"/>
    <property type="evidence" value="ECO:0007669"/>
    <property type="project" value="TreeGrafter"/>
</dbReference>
<evidence type="ECO:0000256" key="4">
    <source>
        <dbReference type="ARBA" id="ARBA00022737"/>
    </source>
</evidence>
<evidence type="ECO:0000256" key="2">
    <source>
        <dbReference type="ARBA" id="ARBA00022490"/>
    </source>
</evidence>
<dbReference type="SUPFAM" id="SSF50978">
    <property type="entry name" value="WD40 repeat-like"/>
    <property type="match status" value="1"/>
</dbReference>
<accession>A0A6J3K4T2</accession>
<dbReference type="AlphaFoldDB" id="A0A6J3K4T2"/>
<keyword evidence="4" id="KW-0677">Repeat</keyword>
<dbReference type="GO" id="GO:0060294">
    <property type="term" value="P:cilium movement involved in cell motility"/>
    <property type="evidence" value="ECO:0007669"/>
    <property type="project" value="TreeGrafter"/>
</dbReference>
<keyword evidence="3" id="KW-0853">WD repeat</keyword>
<evidence type="ECO:0000256" key="1">
    <source>
        <dbReference type="ARBA" id="ARBA00004496"/>
    </source>
</evidence>
<dbReference type="Gene3D" id="2.130.10.10">
    <property type="entry name" value="YVTN repeat-like/Quinoprotein amine dehydrogenase"/>
    <property type="match status" value="1"/>
</dbReference>
<reference evidence="7" key="1">
    <citation type="submission" date="2025-08" db="UniProtKB">
        <authorList>
            <consortium name="RefSeq"/>
        </authorList>
    </citation>
    <scope>IDENTIFICATION</scope>
    <source>
        <tissue evidence="7">Muscle</tissue>
    </source>
</reference>
<comment type="subcellular location">
    <subcellularLocation>
        <location evidence="1">Cytoplasm</location>
    </subcellularLocation>
</comment>
<evidence type="ECO:0000256" key="5">
    <source>
        <dbReference type="SAM" id="MobiDB-lite"/>
    </source>
</evidence>
<dbReference type="KEGG" id="bvk:117232680"/>
<dbReference type="GO" id="GO:0036159">
    <property type="term" value="P:inner dynein arm assembly"/>
    <property type="evidence" value="ECO:0007669"/>
    <property type="project" value="TreeGrafter"/>
</dbReference>
<sequence length="1171" mass="136375">MADEHGPHNEEKEKQDEQPNQDDKILQNEETEQGEYESTVEESRKREYSAPAEDAMYDDDYSEAEDYGYMPKYEKDWTEAVKSISSETIDWEKEAKETVRLDISTLKERRRTIFDLDSYSASGPSTSDLLRLASVDYVPEPPKEIRYSVSLGAPGIARINLSSLTQKVVGCVIGENVSTEYPWVYVRKEIIEDNIDLHEDSSDFLPIKNEIRMFPNSKILIGYVPSLTEEGQFYICLTEDGRDAVIEQIQKQREEHESRVRTAVYKPLGKWQEFNSSVEIEASIVKNTRPLLEIEVIGTADIFNASFQFEDRKVDDVRDGYIELLPYRQIFENIPRKLLNNMTQVTPDVRDVETQTALSVFTNCWVQYKYEYKSPDISKFTPDKVESLRSFLHRFSDYVCDQLLLNATWDIYTNDYGNLVRNIRDTQWPIPVSYEEHLSFHDEQHVANKVINDLCWHPLWSGIAFAAYTSYSKSQHLIGPKSNEEVVKACDNNFVLVWSFNDRLTPKLVLECPREVTSVAVSPLDGNLIVGGCANGQIVLWHIPGKIEKVEAVIVYTAAQIKHRIAIKTLTIWMQEVIGTSVIRPTAMSSLKESQKAAVTQIIWISPYDQLDSSGRITSLPEDTSVNDLSSQFVTASEDGTIAFWNLKLDEKWQMYKKEKKEKRKETVIRPEALAKSISPFKVLDRIFKPYYVLTIQHPNESRNVVITTMSMYAPKFMKKRTDVAPSTQDVTIRRYFENVIKKPDYVMKPMIHVGTVEGDFGCITWEGYDFTTDLNINTEVCQWCWFKRIHDGPITHSVRSRLNTSWLATIGGKIFAIWKEDIGIPLFWKKSQVSLTAISWGSYRPTIVILTRLDGTVELWDFMVKTEEPCVMQSLSGRIITGIYTHELYLTPQCVGFCDFNGILRMFLAPDVFFKKDTACVEWMSNFIERQVKRVKSCREWLERWTQTAYKEIKEKQRKAERKKQEEEEKAVTTKTMETGPLVEPLKKGLKTWDMIEESRERWKTRELKHMQQVLLEKKGLKKDDLERQREPILRLRQDAERKKKKLRQTLKMQESIFEHTKNLFFPKHQPETKRISVAPVPGRIDKPVTVEDTILEEEMMEMQRIDPNEEIIYHFMETQAKVLADLQKHPFQHSFNWENILRKKKTIRVTMDTELKKLNKSKKRFSIII</sequence>
<protein>
    <submittedName>
        <fullName evidence="7">WD repeat-containing protein 63-like isoform X1</fullName>
    </submittedName>
</protein>
<proteinExistence type="predicted"/>
<evidence type="ECO:0000313" key="6">
    <source>
        <dbReference type="Proteomes" id="UP000504631"/>
    </source>
</evidence>
<dbReference type="PANTHER" id="PTHR12442:SF5">
    <property type="entry name" value="DYNEIN AXONEMAL INTERMEDIATE CHAIN 3"/>
    <property type="match status" value="1"/>
</dbReference>
<dbReference type="InterPro" id="IPR015943">
    <property type="entry name" value="WD40/YVTN_repeat-like_dom_sf"/>
</dbReference>